<dbReference type="InterPro" id="IPR002541">
    <property type="entry name" value="Cyt_c_assembly"/>
</dbReference>
<feature type="transmembrane region" description="Helical" evidence="10">
    <location>
        <begin position="134"/>
        <end position="153"/>
    </location>
</feature>
<feature type="transmembrane region" description="Helical" evidence="10">
    <location>
        <begin position="631"/>
        <end position="649"/>
    </location>
</feature>
<evidence type="ECO:0000313" key="13">
    <source>
        <dbReference type="EMBL" id="TQE96348.1"/>
    </source>
</evidence>
<evidence type="ECO:0000256" key="6">
    <source>
        <dbReference type="ARBA" id="ARBA00022748"/>
    </source>
</evidence>
<feature type="transmembrane region" description="Helical" evidence="10">
    <location>
        <begin position="321"/>
        <end position="339"/>
    </location>
</feature>
<dbReference type="PRINTS" id="PR01411">
    <property type="entry name" value="CCMFBIOGNSIS"/>
</dbReference>
<dbReference type="InterPro" id="IPR003567">
    <property type="entry name" value="Cyt_c_biogenesis"/>
</dbReference>
<keyword evidence="5 10" id="KW-0812">Transmembrane</keyword>
<sequence>MPLSLDMVNVGAGALQLAPVFAVYAIVVAILGDRAPGAPGRPGWLLSARHAVHVVTGLLLVASGALVYAFLTRDYSVFYVFQNTRNSQSLLYTWTAFWGGNAGSLLFWATGLGIFTSIALTLHWRSQYRLMPMVMAVLMVIALFFLLLLNFVASPFKRLDFIPLDGRGLNPLLQDPGMAIHPPLLLTGYMSMSIPYAFAMAALLSGQLDAGWLRATRRWTLAAWGILSLGLLFGSWWAYRVLGWGGYWGWDPVENVALIPWLAASAYLHSAIITEKRGMFKVWTLVLVILAFGLSIFGTFIVRSGVITSVHSFAQSSIGPWFFAFLGTVLIVSLAAVVYRLPQLESRYRLDGLLSRESGFLFNNLLLISLVFVTTLGVLFPMLSELVSGVQITVGPPFYNQVNGPLLLALMLLMGIGPLLPWRRATRAQLWARFRWPVALLGVSLGGLLVVLRSFWPALGFAVAAFTAMSVIQEYVRAISARRAVTGEPWLQATGRLVSRARGRYGGYLVHAGLVFIAFGVVGSQFFKLERGVTLAPGETAAIGRYQLTYLALEERRTPAERVVTARLRVERNGALWTVLEPGKRFLAGFEEQPTSAIAIRSTLLEDLYVVLTGWDENGASFFLFVNPMMIWIWLGGLVLTVGGLVAWWPPRQPRPRPVPQGNRQTVSREAVSHV</sequence>
<dbReference type="GO" id="GO:0005886">
    <property type="term" value="C:plasma membrane"/>
    <property type="evidence" value="ECO:0007669"/>
    <property type="project" value="UniProtKB-SubCell"/>
</dbReference>
<feature type="transmembrane region" description="Helical" evidence="10">
    <location>
        <begin position="402"/>
        <end position="422"/>
    </location>
</feature>
<proteinExistence type="inferred from homology"/>
<feature type="domain" description="Cytochrome c assembly protein" evidence="11">
    <location>
        <begin position="98"/>
        <end position="304"/>
    </location>
</feature>
<organism evidence="13 14">
    <name type="scientific">Litorilinea aerophila</name>
    <dbReference type="NCBI Taxonomy" id="1204385"/>
    <lineage>
        <taxon>Bacteria</taxon>
        <taxon>Bacillati</taxon>
        <taxon>Chloroflexota</taxon>
        <taxon>Caldilineae</taxon>
        <taxon>Caldilineales</taxon>
        <taxon>Caldilineaceae</taxon>
        <taxon>Litorilinea</taxon>
    </lineage>
</organism>
<dbReference type="Proteomes" id="UP000317371">
    <property type="component" value="Unassembled WGS sequence"/>
</dbReference>
<feature type="transmembrane region" description="Helical" evidence="10">
    <location>
        <begin position="458"/>
        <end position="476"/>
    </location>
</feature>
<dbReference type="PANTHER" id="PTHR43653">
    <property type="entry name" value="CYTOCHROME C ASSEMBLY PROTEIN-RELATED"/>
    <property type="match status" value="1"/>
</dbReference>
<dbReference type="InterPro" id="IPR032523">
    <property type="entry name" value="CcmF_C"/>
</dbReference>
<feature type="transmembrane region" description="Helical" evidence="10">
    <location>
        <begin position="218"/>
        <end position="238"/>
    </location>
</feature>
<feature type="transmembrane region" description="Helical" evidence="10">
    <location>
        <begin position="186"/>
        <end position="206"/>
    </location>
</feature>
<evidence type="ECO:0000259" key="11">
    <source>
        <dbReference type="Pfam" id="PF01578"/>
    </source>
</evidence>
<comment type="function">
    <text evidence="9">Required for the biogenesis of c-type cytochromes. Possible subunit of a heme lyase.</text>
</comment>
<dbReference type="Pfam" id="PF16327">
    <property type="entry name" value="CcmF_C"/>
    <property type="match status" value="1"/>
</dbReference>
<name>A0A540VHV4_9CHLR</name>
<evidence type="ECO:0000256" key="1">
    <source>
        <dbReference type="ARBA" id="ARBA00004429"/>
    </source>
</evidence>
<keyword evidence="6" id="KW-0201">Cytochrome c-type biogenesis</keyword>
<dbReference type="RefSeq" id="WP_141609493.1">
    <property type="nucleotide sequence ID" value="NZ_VIGC02000008.1"/>
</dbReference>
<comment type="caution">
    <text evidence="13">The sequence shown here is derived from an EMBL/GenBank/DDBJ whole genome shotgun (WGS) entry which is preliminary data.</text>
</comment>
<feature type="domain" description="Cytochrome c-type biogenesis protein CcmF C-terminal" evidence="12">
    <location>
        <begin position="324"/>
        <end position="647"/>
    </location>
</feature>
<dbReference type="InParanoid" id="A0A540VHV4"/>
<keyword evidence="3" id="KW-1003">Cell membrane</keyword>
<evidence type="ECO:0000256" key="4">
    <source>
        <dbReference type="ARBA" id="ARBA00022519"/>
    </source>
</evidence>
<feature type="transmembrane region" description="Helical" evidence="10">
    <location>
        <begin position="12"/>
        <end position="31"/>
    </location>
</feature>
<comment type="similarity">
    <text evidence="2">Belongs to the CcmF/CycK/Ccl1/NrfE/CcsA family.</text>
</comment>
<keyword evidence="4" id="KW-0997">Cell inner membrane</keyword>
<dbReference type="Pfam" id="PF01578">
    <property type="entry name" value="Cytochrom_C_asm"/>
    <property type="match status" value="1"/>
</dbReference>
<keyword evidence="13" id="KW-0456">Lyase</keyword>
<feature type="transmembrane region" description="Helical" evidence="10">
    <location>
        <begin position="51"/>
        <end position="71"/>
    </location>
</feature>
<keyword evidence="7 10" id="KW-1133">Transmembrane helix</keyword>
<dbReference type="GO" id="GO:0016829">
    <property type="term" value="F:lyase activity"/>
    <property type="evidence" value="ECO:0007669"/>
    <property type="project" value="UniProtKB-KW"/>
</dbReference>
<evidence type="ECO:0000313" key="14">
    <source>
        <dbReference type="Proteomes" id="UP000317371"/>
    </source>
</evidence>
<dbReference type="GO" id="GO:0020037">
    <property type="term" value="F:heme binding"/>
    <property type="evidence" value="ECO:0007669"/>
    <property type="project" value="InterPro"/>
</dbReference>
<dbReference type="GO" id="GO:0015232">
    <property type="term" value="F:heme transmembrane transporter activity"/>
    <property type="evidence" value="ECO:0007669"/>
    <property type="project" value="InterPro"/>
</dbReference>
<evidence type="ECO:0000256" key="2">
    <source>
        <dbReference type="ARBA" id="ARBA00009186"/>
    </source>
</evidence>
<feature type="transmembrane region" description="Helical" evidence="10">
    <location>
        <begin position="282"/>
        <end position="301"/>
    </location>
</feature>
<feature type="transmembrane region" description="Helical" evidence="10">
    <location>
        <begin position="258"/>
        <end position="275"/>
    </location>
</feature>
<dbReference type="PANTHER" id="PTHR43653:SF1">
    <property type="entry name" value="CYTOCHROME C-TYPE BIOGENESIS PROTEIN CCMF"/>
    <property type="match status" value="1"/>
</dbReference>
<evidence type="ECO:0000256" key="5">
    <source>
        <dbReference type="ARBA" id="ARBA00022692"/>
    </source>
</evidence>
<evidence type="ECO:0000256" key="8">
    <source>
        <dbReference type="ARBA" id="ARBA00023136"/>
    </source>
</evidence>
<dbReference type="GO" id="GO:0017004">
    <property type="term" value="P:cytochrome complex assembly"/>
    <property type="evidence" value="ECO:0007669"/>
    <property type="project" value="UniProtKB-KW"/>
</dbReference>
<evidence type="ECO:0000256" key="3">
    <source>
        <dbReference type="ARBA" id="ARBA00022475"/>
    </source>
</evidence>
<dbReference type="OrthoDB" id="9761451at2"/>
<reference evidence="13 14" key="1">
    <citation type="submission" date="2019-06" db="EMBL/GenBank/DDBJ databases">
        <title>Genome sequence of Litorilinea aerophila BAA-2444.</title>
        <authorList>
            <person name="Maclea K.S."/>
            <person name="Maurais E.G."/>
            <person name="Iannazzi L.C."/>
        </authorList>
    </citation>
    <scope>NUCLEOTIDE SEQUENCE [LARGE SCALE GENOMIC DNA]</scope>
    <source>
        <strain evidence="13 14">ATCC BAA-2444</strain>
    </source>
</reference>
<accession>A0A540VHV4</accession>
<feature type="transmembrane region" description="Helical" evidence="10">
    <location>
        <begin position="434"/>
        <end position="452"/>
    </location>
</feature>
<dbReference type="EMBL" id="VIGC01000008">
    <property type="protein sequence ID" value="TQE96348.1"/>
    <property type="molecule type" value="Genomic_DNA"/>
</dbReference>
<protein>
    <submittedName>
        <fullName evidence="13">Heme lyase CcmF/NrfE family subunit</fullName>
    </submittedName>
</protein>
<dbReference type="AlphaFoldDB" id="A0A540VHV4"/>
<dbReference type="PRINTS" id="PR01410">
    <property type="entry name" value="CCBIOGENESIS"/>
</dbReference>
<feature type="transmembrane region" description="Helical" evidence="10">
    <location>
        <begin position="360"/>
        <end position="382"/>
    </location>
</feature>
<gene>
    <name evidence="13" type="ORF">FKZ61_07600</name>
</gene>
<feature type="transmembrane region" description="Helical" evidence="10">
    <location>
        <begin position="505"/>
        <end position="527"/>
    </location>
</feature>
<dbReference type="InterPro" id="IPR003568">
    <property type="entry name" value="Cyt_c_biogenesis_CcmF"/>
</dbReference>
<feature type="transmembrane region" description="Helical" evidence="10">
    <location>
        <begin position="91"/>
        <end position="122"/>
    </location>
</feature>
<evidence type="ECO:0000259" key="12">
    <source>
        <dbReference type="Pfam" id="PF16327"/>
    </source>
</evidence>
<comment type="subcellular location">
    <subcellularLocation>
        <location evidence="1">Cell inner membrane</location>
        <topology evidence="1">Multi-pass membrane protein</topology>
    </subcellularLocation>
</comment>
<evidence type="ECO:0000256" key="7">
    <source>
        <dbReference type="ARBA" id="ARBA00022989"/>
    </source>
</evidence>
<evidence type="ECO:0000256" key="9">
    <source>
        <dbReference type="ARBA" id="ARBA00037230"/>
    </source>
</evidence>
<evidence type="ECO:0000256" key="10">
    <source>
        <dbReference type="SAM" id="Phobius"/>
    </source>
</evidence>
<keyword evidence="8 10" id="KW-0472">Membrane</keyword>
<keyword evidence="14" id="KW-1185">Reference proteome</keyword>